<dbReference type="GeneID" id="97181086"/>
<dbReference type="PANTHER" id="PTHR45947">
    <property type="entry name" value="SULFOQUINOVOSYL TRANSFERASE SQD2"/>
    <property type="match status" value="1"/>
</dbReference>
<dbReference type="GO" id="GO:0016757">
    <property type="term" value="F:glycosyltransferase activity"/>
    <property type="evidence" value="ECO:0007669"/>
    <property type="project" value="UniProtKB-KW"/>
</dbReference>
<dbReference type="SUPFAM" id="SSF53756">
    <property type="entry name" value="UDP-Glycosyltransferase/glycogen phosphorylase"/>
    <property type="match status" value="1"/>
</dbReference>
<feature type="domain" description="Glycosyltransferase subfamily 4-like N-terminal" evidence="2">
    <location>
        <begin position="18"/>
        <end position="176"/>
    </location>
</feature>
<keyword evidence="3" id="KW-0808">Transferase</keyword>
<gene>
    <name evidence="3" type="ORF">SPHINGO8BC_60164</name>
</gene>
<proteinExistence type="predicted"/>
<accession>A0A654DFY3</accession>
<dbReference type="Pfam" id="PF00534">
    <property type="entry name" value="Glycos_transf_1"/>
    <property type="match status" value="1"/>
</dbReference>
<organism evidence="3 4">
    <name type="scientific">Sphingobacterium multivorum</name>
    <dbReference type="NCBI Taxonomy" id="28454"/>
    <lineage>
        <taxon>Bacteria</taxon>
        <taxon>Pseudomonadati</taxon>
        <taxon>Bacteroidota</taxon>
        <taxon>Sphingobacteriia</taxon>
        <taxon>Sphingobacteriales</taxon>
        <taxon>Sphingobacteriaceae</taxon>
        <taxon>Sphingobacterium</taxon>
    </lineage>
</organism>
<dbReference type="InterPro" id="IPR028098">
    <property type="entry name" value="Glyco_trans_4-like_N"/>
</dbReference>
<dbReference type="EMBL" id="CABWMV010000025">
    <property type="protein sequence ID" value="VXD04191.1"/>
    <property type="molecule type" value="Genomic_DNA"/>
</dbReference>
<feature type="domain" description="Glycosyl transferase family 1" evidence="1">
    <location>
        <begin position="179"/>
        <end position="323"/>
    </location>
</feature>
<dbReference type="RefSeq" id="WP_070566440.1">
    <property type="nucleotide sequence ID" value="NZ_CP068086.1"/>
</dbReference>
<dbReference type="Gene3D" id="3.40.50.2000">
    <property type="entry name" value="Glycogen Phosphorylase B"/>
    <property type="match status" value="2"/>
</dbReference>
<evidence type="ECO:0000313" key="4">
    <source>
        <dbReference type="Proteomes" id="UP000432350"/>
    </source>
</evidence>
<dbReference type="InterPro" id="IPR050194">
    <property type="entry name" value="Glycosyltransferase_grp1"/>
</dbReference>
<dbReference type="AlphaFoldDB" id="A0A654DFY3"/>
<keyword evidence="3" id="KW-0328">Glycosyltransferase</keyword>
<evidence type="ECO:0000259" key="1">
    <source>
        <dbReference type="Pfam" id="PF00534"/>
    </source>
</evidence>
<name>A0A654DFY3_SPHMU</name>
<dbReference type="CDD" id="cd03802">
    <property type="entry name" value="GT4_AviGT4-like"/>
    <property type="match status" value="1"/>
</dbReference>
<sequence length="361" mass="40308">MKIAVLAHLKHPIRKPFMGGLEAFTYEVTKLLLQRGHEVTLFASEHSDPSLNVHAILSDVDYDMETLSRFRSHELSEDFISTHHAYLELMQEIDQYDFDVIFNNSLNYVPITMATLAETPMVTVLHTPPIFEMKKAIMAANRYNKMTYVSVSQTNASMWEPYIPNCKVVHNGIDLNKWSYIANNSGEYALWFGRIHPDKGTHFAIAAAKLAGRPIKIAGSVADKHYFETFVKPLLDENAEWVEHCTHEQLNELIGNAAVSVITPCWEEPFGLVVAESLACGTPVAGFARGALPKIVTKETGCLTASCSVTELANCINDAAQLSRKACRVHAESSLDIQHMVSSYENIFAQVIKKCADKYVL</sequence>
<dbReference type="InterPro" id="IPR001296">
    <property type="entry name" value="Glyco_trans_1"/>
</dbReference>
<evidence type="ECO:0000259" key="2">
    <source>
        <dbReference type="Pfam" id="PF13439"/>
    </source>
</evidence>
<evidence type="ECO:0000313" key="3">
    <source>
        <dbReference type="EMBL" id="VXD04191.1"/>
    </source>
</evidence>
<dbReference type="Proteomes" id="UP000432350">
    <property type="component" value="Unassembled WGS sequence"/>
</dbReference>
<protein>
    <submittedName>
        <fullName evidence="3">Galactosyltransferase</fullName>
    </submittedName>
</protein>
<reference evidence="3 4" key="1">
    <citation type="submission" date="2019-10" db="EMBL/GenBank/DDBJ databases">
        <authorList>
            <person name="Karimi E."/>
        </authorList>
    </citation>
    <scope>NUCLEOTIDE SEQUENCE [LARGE SCALE GENOMIC DNA]</scope>
    <source>
        <strain evidence="3">Sphingobacterium sp. 8BC</strain>
    </source>
</reference>
<dbReference type="PANTHER" id="PTHR45947:SF3">
    <property type="entry name" value="SULFOQUINOVOSYL TRANSFERASE SQD2"/>
    <property type="match status" value="1"/>
</dbReference>
<dbReference type="Pfam" id="PF13439">
    <property type="entry name" value="Glyco_transf_4"/>
    <property type="match status" value="1"/>
</dbReference>